<feature type="transmembrane region" description="Helical" evidence="1">
    <location>
        <begin position="50"/>
        <end position="70"/>
    </location>
</feature>
<dbReference type="AlphaFoldDB" id="A0A7Y0L1I8"/>
<evidence type="ECO:0000256" key="1">
    <source>
        <dbReference type="SAM" id="Phobius"/>
    </source>
</evidence>
<feature type="transmembrane region" description="Helical" evidence="1">
    <location>
        <begin position="124"/>
        <end position="144"/>
    </location>
</feature>
<keyword evidence="1" id="KW-1133">Transmembrane helix</keyword>
<name>A0A7Y0L1I8_9FIRM</name>
<dbReference type="EMBL" id="JABBVZ010000009">
    <property type="protein sequence ID" value="NMP21591.1"/>
    <property type="molecule type" value="Genomic_DNA"/>
</dbReference>
<feature type="transmembrane region" description="Helical" evidence="1">
    <location>
        <begin position="91"/>
        <end position="112"/>
    </location>
</feature>
<protein>
    <submittedName>
        <fullName evidence="2">Uncharacterized protein</fullName>
    </submittedName>
</protein>
<keyword evidence="3" id="KW-1185">Reference proteome</keyword>
<proteinExistence type="predicted"/>
<accession>A0A7Y0L1I8</accession>
<keyword evidence="1" id="KW-0812">Transmembrane</keyword>
<gene>
    <name evidence="2" type="ORF">HIJ39_04380</name>
</gene>
<comment type="caution">
    <text evidence="2">The sequence shown here is derived from an EMBL/GenBank/DDBJ whole genome shotgun (WGS) entry which is preliminary data.</text>
</comment>
<keyword evidence="1" id="KW-0472">Membrane</keyword>
<organism evidence="2 3">
    <name type="scientific">Sulfobacillus harzensis</name>
    <dbReference type="NCBI Taxonomy" id="2729629"/>
    <lineage>
        <taxon>Bacteria</taxon>
        <taxon>Bacillati</taxon>
        <taxon>Bacillota</taxon>
        <taxon>Clostridia</taxon>
        <taxon>Eubacteriales</taxon>
        <taxon>Clostridiales Family XVII. Incertae Sedis</taxon>
        <taxon>Sulfobacillus</taxon>
    </lineage>
</organism>
<dbReference type="Proteomes" id="UP000533476">
    <property type="component" value="Unassembled WGS sequence"/>
</dbReference>
<dbReference type="RefSeq" id="WP_169097102.1">
    <property type="nucleotide sequence ID" value="NZ_JABBVZ010000009.1"/>
</dbReference>
<evidence type="ECO:0000313" key="3">
    <source>
        <dbReference type="Proteomes" id="UP000533476"/>
    </source>
</evidence>
<sequence>MQDEHGAESWTRRLKQIRAWISPSGVTVLLAIGVLFMGHGSLMHRLSTHGILSLSLVAFGTVLSVPRRAIMRRYGPREINDTKRAEIHQRAWLLGKIGVGFLVAEALVWGLWPWSRHSSVYGLVLWMLGFMGVFLVLGGVWITARPPSGRRD</sequence>
<reference evidence="2 3" key="1">
    <citation type="submission" date="2020-04" db="EMBL/GenBank/DDBJ databases">
        <authorList>
            <person name="Zhang R."/>
            <person name="Schippers A."/>
        </authorList>
    </citation>
    <scope>NUCLEOTIDE SEQUENCE [LARGE SCALE GENOMIC DNA]</scope>
    <source>
        <strain evidence="2 3">DSM 109850</strain>
    </source>
</reference>
<evidence type="ECO:0000313" key="2">
    <source>
        <dbReference type="EMBL" id="NMP21591.1"/>
    </source>
</evidence>
<feature type="transmembrane region" description="Helical" evidence="1">
    <location>
        <begin position="20"/>
        <end position="38"/>
    </location>
</feature>